<name>A0AAU9DNJ2_9FUSO</name>
<dbReference type="EMBL" id="AP027059">
    <property type="protein sequence ID" value="BDU49918.1"/>
    <property type="molecule type" value="Genomic_DNA"/>
</dbReference>
<dbReference type="PANTHER" id="PTHR30602:SF12">
    <property type="entry name" value="AMINO-ACID ACETYLTRANSFERASE NAGS1, CHLOROPLASTIC-RELATED"/>
    <property type="match status" value="1"/>
</dbReference>
<evidence type="ECO:0000313" key="9">
    <source>
        <dbReference type="Proteomes" id="UP001321582"/>
    </source>
</evidence>
<evidence type="ECO:0000256" key="4">
    <source>
        <dbReference type="ARBA" id="ARBA00022679"/>
    </source>
</evidence>
<dbReference type="Pfam" id="PF00696">
    <property type="entry name" value="AA_kinase"/>
    <property type="match status" value="1"/>
</dbReference>
<dbReference type="InterPro" id="IPR016181">
    <property type="entry name" value="Acyl_CoA_acyltransferase"/>
</dbReference>
<keyword evidence="4" id="KW-0808">Transferase</keyword>
<evidence type="ECO:0000256" key="1">
    <source>
        <dbReference type="ARBA" id="ARBA00004925"/>
    </source>
</evidence>
<proteinExistence type="inferred from homology"/>
<evidence type="ECO:0000256" key="2">
    <source>
        <dbReference type="ARBA" id="ARBA00009145"/>
    </source>
</evidence>
<comment type="similarity">
    <text evidence="2">Belongs to the acetyltransferase family. ArgA subfamily.</text>
</comment>
<dbReference type="GO" id="GO:0004042">
    <property type="term" value="F:L-glutamate N-acetyltransferase activity"/>
    <property type="evidence" value="ECO:0007669"/>
    <property type="project" value="InterPro"/>
</dbReference>
<dbReference type="EC" id="2.3.1.1" evidence="3"/>
<dbReference type="AlphaFoldDB" id="A0AAU9DNJ2"/>
<dbReference type="Gene3D" id="3.40.630.30">
    <property type="match status" value="1"/>
</dbReference>
<dbReference type="PANTHER" id="PTHR30602">
    <property type="entry name" value="AMINO-ACID ACETYLTRANSFERASE"/>
    <property type="match status" value="1"/>
</dbReference>
<dbReference type="InterPro" id="IPR001048">
    <property type="entry name" value="Asp/Glu/Uridylate_kinase"/>
</dbReference>
<evidence type="ECO:0000256" key="6">
    <source>
        <dbReference type="ARBA" id="ARBA00048372"/>
    </source>
</evidence>
<dbReference type="GO" id="GO:0005737">
    <property type="term" value="C:cytoplasm"/>
    <property type="evidence" value="ECO:0007669"/>
    <property type="project" value="InterPro"/>
</dbReference>
<dbReference type="SUPFAM" id="SSF53633">
    <property type="entry name" value="Carbamate kinase-like"/>
    <property type="match status" value="1"/>
</dbReference>
<dbReference type="InterPro" id="IPR010167">
    <property type="entry name" value="NH2A_AcTrfase"/>
</dbReference>
<evidence type="ECO:0000259" key="7">
    <source>
        <dbReference type="PROSITE" id="PS51186"/>
    </source>
</evidence>
<feature type="domain" description="N-acetyltransferase" evidence="7">
    <location>
        <begin position="250"/>
        <end position="398"/>
    </location>
</feature>
<dbReference type="KEGG" id="haby:HLVA_04870"/>
<sequence>MENIKTLLDTMELIHYIEKYKNKILIFVVTGKVYIRDIIPDIIILQSFNIKVMLVIGYSEKIKKYNISELKNEMSEIVLEISSMLKKNNLDPMPSIGTEVFAKDIKTSEYKKVSGFDIETFEFALKNNKIPIIAPIGMNARGKYLKLDEKDVAMELGISFKASTVFFISEVDGVILNGNRMQFLTYKDAKKILANGVIDKNIKEIMSYGVQLIEKGIKEFSILEGKTGNIYKEVLTYDISGTLISKGDDEIIRFADIEDVPSIYLLIKNEMTKNNILPITEDNIENAVDDYIVYEIDSSIVAAGKLNYYENVGEIAKIVTLPRYQGGKKAKSVCLALIEKAKSEKLDYVFGLTVNESMMKLFRKLGFVEVKRESFPEEWKRQYDFERPSKGFRLNLNL</sequence>
<dbReference type="Proteomes" id="UP001321582">
    <property type="component" value="Chromosome"/>
</dbReference>
<dbReference type="InterPro" id="IPR036393">
    <property type="entry name" value="AceGlu_kinase-like_sf"/>
</dbReference>
<dbReference type="RefSeq" id="WP_307904858.1">
    <property type="nucleotide sequence ID" value="NZ_AP027059.1"/>
</dbReference>
<dbReference type="PIRSF" id="PIRSF000423">
    <property type="entry name" value="ArgA"/>
    <property type="match status" value="1"/>
</dbReference>
<dbReference type="GO" id="GO:0006526">
    <property type="term" value="P:L-arginine biosynthetic process"/>
    <property type="evidence" value="ECO:0007669"/>
    <property type="project" value="InterPro"/>
</dbReference>
<comment type="catalytic activity">
    <reaction evidence="6">
        <text>L-glutamate + acetyl-CoA = N-acetyl-L-glutamate + CoA + H(+)</text>
        <dbReference type="Rhea" id="RHEA:24292"/>
        <dbReference type="ChEBI" id="CHEBI:15378"/>
        <dbReference type="ChEBI" id="CHEBI:29985"/>
        <dbReference type="ChEBI" id="CHEBI:44337"/>
        <dbReference type="ChEBI" id="CHEBI:57287"/>
        <dbReference type="ChEBI" id="CHEBI:57288"/>
        <dbReference type="EC" id="2.3.1.1"/>
    </reaction>
</comment>
<dbReference type="Pfam" id="PF00583">
    <property type="entry name" value="Acetyltransf_1"/>
    <property type="match status" value="1"/>
</dbReference>
<evidence type="ECO:0000313" key="8">
    <source>
        <dbReference type="EMBL" id="BDU49918.1"/>
    </source>
</evidence>
<dbReference type="Gene3D" id="3.40.1160.10">
    <property type="entry name" value="Acetylglutamate kinase-like"/>
    <property type="match status" value="1"/>
</dbReference>
<gene>
    <name evidence="8" type="ORF">HLVA_04870</name>
</gene>
<accession>A0AAU9DNJ2</accession>
<protein>
    <recommendedName>
        <fullName evidence="3">amino-acid N-acetyltransferase</fullName>
        <ecNumber evidence="3">2.3.1.1</ecNumber>
    </recommendedName>
</protein>
<keyword evidence="5" id="KW-0012">Acyltransferase</keyword>
<keyword evidence="9" id="KW-1185">Reference proteome</keyword>
<reference evidence="8 9" key="1">
    <citation type="submission" date="2022-11" db="EMBL/GenBank/DDBJ databases">
        <title>Haliovirga abyssi gen. nov., sp. nov., a mesophilic fermentative bacterium isolated from the Iheya North hydrothermal field and the proposal of Haliovirgaceae fam. nov.</title>
        <authorList>
            <person name="Miyazaki U."/>
            <person name="Tame A."/>
            <person name="Miyazaki J."/>
            <person name="Takai K."/>
            <person name="Sawayama S."/>
            <person name="Kitajima M."/>
            <person name="Okamoto A."/>
            <person name="Nakagawa S."/>
        </authorList>
    </citation>
    <scope>NUCLEOTIDE SEQUENCE [LARGE SCALE GENOMIC DNA]</scope>
    <source>
        <strain evidence="8 9">IC12</strain>
    </source>
</reference>
<dbReference type="PROSITE" id="PS51186">
    <property type="entry name" value="GNAT"/>
    <property type="match status" value="1"/>
</dbReference>
<comment type="pathway">
    <text evidence="1">Amino-acid biosynthesis; L-arginine biosynthesis; N(2)-acetyl-L-ornithine from L-glutamate: step 1/4.</text>
</comment>
<organism evidence="8 9">
    <name type="scientific">Haliovirga abyssi</name>
    <dbReference type="NCBI Taxonomy" id="2996794"/>
    <lineage>
        <taxon>Bacteria</taxon>
        <taxon>Fusobacteriati</taxon>
        <taxon>Fusobacteriota</taxon>
        <taxon>Fusobacteriia</taxon>
        <taxon>Fusobacteriales</taxon>
        <taxon>Haliovirgaceae</taxon>
        <taxon>Haliovirga</taxon>
    </lineage>
</organism>
<evidence type="ECO:0000256" key="3">
    <source>
        <dbReference type="ARBA" id="ARBA00012697"/>
    </source>
</evidence>
<evidence type="ECO:0000256" key="5">
    <source>
        <dbReference type="ARBA" id="ARBA00023315"/>
    </source>
</evidence>
<dbReference type="SUPFAM" id="SSF55729">
    <property type="entry name" value="Acyl-CoA N-acyltransferases (Nat)"/>
    <property type="match status" value="1"/>
</dbReference>
<dbReference type="InterPro" id="IPR000182">
    <property type="entry name" value="GNAT_dom"/>
</dbReference>